<dbReference type="Proteomes" id="UP000054007">
    <property type="component" value="Unassembled WGS sequence"/>
</dbReference>
<dbReference type="InterPro" id="IPR036047">
    <property type="entry name" value="F-box-like_dom_sf"/>
</dbReference>
<organism evidence="2 3">
    <name type="scientific">Cylindrobasidium torrendii FP15055 ss-10</name>
    <dbReference type="NCBI Taxonomy" id="1314674"/>
    <lineage>
        <taxon>Eukaryota</taxon>
        <taxon>Fungi</taxon>
        <taxon>Dikarya</taxon>
        <taxon>Basidiomycota</taxon>
        <taxon>Agaricomycotina</taxon>
        <taxon>Agaricomycetes</taxon>
        <taxon>Agaricomycetidae</taxon>
        <taxon>Agaricales</taxon>
        <taxon>Marasmiineae</taxon>
        <taxon>Physalacriaceae</taxon>
        <taxon>Cylindrobasidium</taxon>
    </lineage>
</organism>
<accession>A0A0D7BSK5</accession>
<dbReference type="EMBL" id="KN880436">
    <property type="protein sequence ID" value="KIY73382.1"/>
    <property type="molecule type" value="Genomic_DNA"/>
</dbReference>
<dbReference type="OrthoDB" id="3219396at2759"/>
<sequence length="661" mass="75317">MCASSLASLVTSMADLRNLPAHLSNTFHAQAGAYLERVPVDVLVDRILVHLSVTELLRLRRVNKAFCILTHCATLWKQLFMDAQVPVPFVAEYPDRFAFHPSDFEYERLVAKCVSLEDNWTSKFPHAKGMSTLFMGCTVFEAKLMPGGKYLVASVKEVCGDGGGPYFGVHVYALLGHGTQITAKLIMALNTVGRVHELQARFVKRRRVTWLAIAFVRREYQTTGLYDLNTVDYDWESDDHKVNYIFEAGCLTMEEIEKATQSGIEYQDWHPLVMSKHTRRVQCIQFCTLSGIGLVVYVLQPAMFVFSFLQSGKTTVIPLVTEARELIEFQNRIEAIHLLPVQNRVIVLRTFTNVVAAGWDSTVHRMESHDLIVRNEGGRPRRPAQAMNLHVAEPHISFSQFWFSDPPLLEEYFDSPGALPTAPPPISVYGVSTDTRAFVHWTIHPVSGMHRPDNSRREGLRVDPSNRSLLGMYATVDPPRYSISQPDMVTSQPRYEYTETQGRLGVLPGVRRPLVYFLSGQKNVVCDLRRYQPHWMLDYGAPDLESWDRRVGRVATNRVNRAKLEDAWMKHPPPLVERKRDETWSPVYAFTSVSLIPRTVYERWKGQDACVMTWDETSGRLCVVSSPDMNAIFIDMGIEIERNRSLENWKLGDEPSMDVDM</sequence>
<evidence type="ECO:0000313" key="2">
    <source>
        <dbReference type="EMBL" id="KIY73382.1"/>
    </source>
</evidence>
<evidence type="ECO:0000313" key="3">
    <source>
        <dbReference type="Proteomes" id="UP000054007"/>
    </source>
</evidence>
<feature type="domain" description="F-box" evidence="1">
    <location>
        <begin position="37"/>
        <end position="81"/>
    </location>
</feature>
<protein>
    <recommendedName>
        <fullName evidence="1">F-box domain-containing protein</fullName>
    </recommendedName>
</protein>
<dbReference type="Pfam" id="PF12937">
    <property type="entry name" value="F-box-like"/>
    <property type="match status" value="1"/>
</dbReference>
<evidence type="ECO:0000259" key="1">
    <source>
        <dbReference type="Pfam" id="PF12937"/>
    </source>
</evidence>
<dbReference type="AlphaFoldDB" id="A0A0D7BSK5"/>
<keyword evidence="3" id="KW-1185">Reference proteome</keyword>
<dbReference type="InterPro" id="IPR001810">
    <property type="entry name" value="F-box_dom"/>
</dbReference>
<dbReference type="SUPFAM" id="SSF81383">
    <property type="entry name" value="F-box domain"/>
    <property type="match status" value="1"/>
</dbReference>
<name>A0A0D7BSK5_9AGAR</name>
<reference evidence="2 3" key="1">
    <citation type="journal article" date="2015" name="Fungal Genet. Biol.">
        <title>Evolution of novel wood decay mechanisms in Agaricales revealed by the genome sequences of Fistulina hepatica and Cylindrobasidium torrendii.</title>
        <authorList>
            <person name="Floudas D."/>
            <person name="Held B.W."/>
            <person name="Riley R."/>
            <person name="Nagy L.G."/>
            <person name="Koehler G."/>
            <person name="Ransdell A.S."/>
            <person name="Younus H."/>
            <person name="Chow J."/>
            <person name="Chiniquy J."/>
            <person name="Lipzen A."/>
            <person name="Tritt A."/>
            <person name="Sun H."/>
            <person name="Haridas S."/>
            <person name="LaButti K."/>
            <person name="Ohm R.A."/>
            <person name="Kues U."/>
            <person name="Blanchette R.A."/>
            <person name="Grigoriev I.V."/>
            <person name="Minto R.E."/>
            <person name="Hibbett D.S."/>
        </authorList>
    </citation>
    <scope>NUCLEOTIDE SEQUENCE [LARGE SCALE GENOMIC DNA]</scope>
    <source>
        <strain evidence="2 3">FP15055 ss-10</strain>
    </source>
</reference>
<dbReference type="CDD" id="cd22126">
    <property type="entry name" value="F-box_FBXL15"/>
    <property type="match status" value="1"/>
</dbReference>
<gene>
    <name evidence="2" type="ORF">CYLTODRAFT_485538</name>
</gene>
<proteinExistence type="predicted"/>
<dbReference type="Gene3D" id="1.20.1280.50">
    <property type="match status" value="1"/>
</dbReference>